<evidence type="ECO:0000313" key="2">
    <source>
        <dbReference type="EMBL" id="GMF10641.1"/>
    </source>
</evidence>
<evidence type="ECO:0000313" key="3">
    <source>
        <dbReference type="Proteomes" id="UP001165083"/>
    </source>
</evidence>
<protein>
    <submittedName>
        <fullName evidence="2">Unnamed protein product</fullName>
    </submittedName>
</protein>
<gene>
    <name evidence="2" type="ORF">Plil01_000142400</name>
</gene>
<organism evidence="2 3">
    <name type="scientific">Phytophthora lilii</name>
    <dbReference type="NCBI Taxonomy" id="2077276"/>
    <lineage>
        <taxon>Eukaryota</taxon>
        <taxon>Sar</taxon>
        <taxon>Stramenopiles</taxon>
        <taxon>Oomycota</taxon>
        <taxon>Peronosporomycetes</taxon>
        <taxon>Peronosporales</taxon>
        <taxon>Peronosporaceae</taxon>
        <taxon>Phytophthora</taxon>
    </lineage>
</organism>
<evidence type="ECO:0000256" key="1">
    <source>
        <dbReference type="SAM" id="MobiDB-lite"/>
    </source>
</evidence>
<dbReference type="EMBL" id="BSXW01000050">
    <property type="protein sequence ID" value="GMF10641.1"/>
    <property type="molecule type" value="Genomic_DNA"/>
</dbReference>
<feature type="region of interest" description="Disordered" evidence="1">
    <location>
        <begin position="69"/>
        <end position="108"/>
    </location>
</feature>
<proteinExistence type="predicted"/>
<reference evidence="2" key="1">
    <citation type="submission" date="2023-04" db="EMBL/GenBank/DDBJ databases">
        <title>Phytophthora lilii NBRC 32176.</title>
        <authorList>
            <person name="Ichikawa N."/>
            <person name="Sato H."/>
            <person name="Tonouchi N."/>
        </authorList>
    </citation>
    <scope>NUCLEOTIDE SEQUENCE</scope>
    <source>
        <strain evidence="2">NBRC 32176</strain>
    </source>
</reference>
<keyword evidence="3" id="KW-1185">Reference proteome</keyword>
<dbReference type="AlphaFoldDB" id="A0A9W6TCG5"/>
<name>A0A9W6TCG5_9STRA</name>
<sequence>MSRPYKYPSSLLSQILLEKFTKLERLAHDIKRCLQRKQFAPDKADYRDIEVHLCMRLFWANLKQQEKGGERNRAPALDPASIAGPTAPQRYSHAFSPHTTNASPRSRADRHGALVLGSIWSDGHFEVAALETCERISATPLQTTLSSCSGHPSEQVERDGKRYADNDVGHEGLVSISSDDFEFALCFLGHGFGRLNAGATISQ</sequence>
<comment type="caution">
    <text evidence="2">The sequence shown here is derived from an EMBL/GenBank/DDBJ whole genome shotgun (WGS) entry which is preliminary data.</text>
</comment>
<accession>A0A9W6TCG5</accession>
<dbReference type="Proteomes" id="UP001165083">
    <property type="component" value="Unassembled WGS sequence"/>
</dbReference>